<dbReference type="PANTHER" id="PTHR30086">
    <property type="entry name" value="ARGININE EXPORTER PROTEIN ARGO"/>
    <property type="match status" value="1"/>
</dbReference>
<evidence type="ECO:0000256" key="2">
    <source>
        <dbReference type="ARBA" id="ARBA00022475"/>
    </source>
</evidence>
<evidence type="ECO:0000313" key="8">
    <source>
        <dbReference type="Proteomes" id="UP000183015"/>
    </source>
</evidence>
<sequence>MSAHLGAAVAAGMVAGYGIAMPVGAVGALLVALTARTSWRVGAAAALGVASADGVYALVAVVGGAALAPALRPVAGPLRWASVVVLAALACRGAATAIHRHRTGELAQRSVVTTTGPLRAWLAFLGITLLNPATVVYFAALVLAGQGAAVPDRPAKALFVAAAFVASASWQLLLAGGGALLGRVLSGPGGRLWTSLVSSAVILALAVRLLLG</sequence>
<comment type="subcellular location">
    <subcellularLocation>
        <location evidence="1">Cell membrane</location>
        <topology evidence="1">Multi-pass membrane protein</topology>
    </subcellularLocation>
</comment>
<name>A0A1H7HMU1_STRJI</name>
<feature type="transmembrane region" description="Helical" evidence="6">
    <location>
        <begin position="45"/>
        <end position="68"/>
    </location>
</feature>
<keyword evidence="5 6" id="KW-0472">Membrane</keyword>
<feature type="transmembrane region" description="Helical" evidence="6">
    <location>
        <begin position="120"/>
        <end position="145"/>
    </location>
</feature>
<protein>
    <submittedName>
        <fullName evidence="7">Arginine exporter protein ArgO</fullName>
    </submittedName>
</protein>
<feature type="transmembrane region" description="Helical" evidence="6">
    <location>
        <begin position="192"/>
        <end position="211"/>
    </location>
</feature>
<keyword evidence="4 6" id="KW-1133">Transmembrane helix</keyword>
<keyword evidence="8" id="KW-1185">Reference proteome</keyword>
<dbReference type="GO" id="GO:0015171">
    <property type="term" value="F:amino acid transmembrane transporter activity"/>
    <property type="evidence" value="ECO:0007669"/>
    <property type="project" value="TreeGrafter"/>
</dbReference>
<evidence type="ECO:0000256" key="5">
    <source>
        <dbReference type="ARBA" id="ARBA00023136"/>
    </source>
</evidence>
<evidence type="ECO:0000256" key="6">
    <source>
        <dbReference type="SAM" id="Phobius"/>
    </source>
</evidence>
<reference evidence="8" key="1">
    <citation type="submission" date="2016-10" db="EMBL/GenBank/DDBJ databases">
        <authorList>
            <person name="Varghese N."/>
        </authorList>
    </citation>
    <scope>NUCLEOTIDE SEQUENCE [LARGE SCALE GENOMIC DNA]</scope>
    <source>
        <strain evidence="8">DSM 45096 / BCRC 16803 / CGMCC 4.1857 / CIP 109030 / JCM 12277 / KCTC 19219 / NBRC 100920 / 33214</strain>
    </source>
</reference>
<feature type="transmembrane region" description="Helical" evidence="6">
    <location>
        <begin position="6"/>
        <end position="33"/>
    </location>
</feature>
<dbReference type="EMBL" id="FOAZ01000002">
    <property type="protein sequence ID" value="SEK51589.1"/>
    <property type="molecule type" value="Genomic_DNA"/>
</dbReference>
<evidence type="ECO:0000256" key="3">
    <source>
        <dbReference type="ARBA" id="ARBA00022692"/>
    </source>
</evidence>
<dbReference type="PANTHER" id="PTHR30086:SF20">
    <property type="entry name" value="ARGININE EXPORTER PROTEIN ARGO-RELATED"/>
    <property type="match status" value="1"/>
</dbReference>
<organism evidence="7 8">
    <name type="scientific">Streptacidiphilus jiangxiensis</name>
    <dbReference type="NCBI Taxonomy" id="235985"/>
    <lineage>
        <taxon>Bacteria</taxon>
        <taxon>Bacillati</taxon>
        <taxon>Actinomycetota</taxon>
        <taxon>Actinomycetes</taxon>
        <taxon>Kitasatosporales</taxon>
        <taxon>Streptomycetaceae</taxon>
        <taxon>Streptacidiphilus</taxon>
    </lineage>
</organism>
<proteinExistence type="predicted"/>
<evidence type="ECO:0000256" key="1">
    <source>
        <dbReference type="ARBA" id="ARBA00004651"/>
    </source>
</evidence>
<keyword evidence="3 6" id="KW-0812">Transmembrane</keyword>
<dbReference type="AlphaFoldDB" id="A0A1H7HMU1"/>
<dbReference type="eggNOG" id="COG1279">
    <property type="taxonomic scope" value="Bacteria"/>
</dbReference>
<feature type="transmembrane region" description="Helical" evidence="6">
    <location>
        <begin position="157"/>
        <end position="180"/>
    </location>
</feature>
<dbReference type="InterPro" id="IPR001123">
    <property type="entry name" value="LeuE-type"/>
</dbReference>
<dbReference type="Pfam" id="PF01810">
    <property type="entry name" value="LysE"/>
    <property type="match status" value="1"/>
</dbReference>
<keyword evidence="2" id="KW-1003">Cell membrane</keyword>
<evidence type="ECO:0000313" key="7">
    <source>
        <dbReference type="EMBL" id="SEK51589.1"/>
    </source>
</evidence>
<evidence type="ECO:0000256" key="4">
    <source>
        <dbReference type="ARBA" id="ARBA00022989"/>
    </source>
</evidence>
<dbReference type="GO" id="GO:0005886">
    <property type="term" value="C:plasma membrane"/>
    <property type="evidence" value="ECO:0007669"/>
    <property type="project" value="UniProtKB-SubCell"/>
</dbReference>
<accession>A0A1H7HMU1</accession>
<feature type="transmembrane region" description="Helical" evidence="6">
    <location>
        <begin position="80"/>
        <end position="99"/>
    </location>
</feature>
<gene>
    <name evidence="7" type="ORF">SAMN05414137_102278</name>
</gene>
<dbReference type="STRING" id="235985.SAMN05414137_102278"/>
<dbReference type="Proteomes" id="UP000183015">
    <property type="component" value="Unassembled WGS sequence"/>
</dbReference>